<dbReference type="GO" id="GO:0050567">
    <property type="term" value="F:glutaminyl-tRNA synthase (glutamine-hydrolyzing) activity"/>
    <property type="evidence" value="ECO:0007669"/>
    <property type="project" value="UniProtKB-UniRule"/>
</dbReference>
<keyword evidence="6" id="KW-0648">Protein biosynthesis</keyword>
<evidence type="ECO:0000256" key="6">
    <source>
        <dbReference type="HAMAP-Rule" id="MF_00122"/>
    </source>
</evidence>
<comment type="catalytic activity">
    <reaction evidence="5 6">
        <text>L-glutamyl-tRNA(Gln) + L-glutamine + ATP + H2O = L-glutaminyl-tRNA(Gln) + L-glutamate + ADP + phosphate + H(+)</text>
        <dbReference type="Rhea" id="RHEA:17521"/>
        <dbReference type="Rhea" id="RHEA-COMP:9681"/>
        <dbReference type="Rhea" id="RHEA-COMP:9684"/>
        <dbReference type="ChEBI" id="CHEBI:15377"/>
        <dbReference type="ChEBI" id="CHEBI:15378"/>
        <dbReference type="ChEBI" id="CHEBI:29985"/>
        <dbReference type="ChEBI" id="CHEBI:30616"/>
        <dbReference type="ChEBI" id="CHEBI:43474"/>
        <dbReference type="ChEBI" id="CHEBI:58359"/>
        <dbReference type="ChEBI" id="CHEBI:78520"/>
        <dbReference type="ChEBI" id="CHEBI:78521"/>
        <dbReference type="ChEBI" id="CHEBI:456216"/>
    </reaction>
</comment>
<dbReference type="GO" id="GO:0006450">
    <property type="term" value="P:regulation of translational fidelity"/>
    <property type="evidence" value="ECO:0007669"/>
    <property type="project" value="InterPro"/>
</dbReference>
<name>A0A0H5SH88_HERHM</name>
<dbReference type="Pfam" id="PF02686">
    <property type="entry name" value="GatC"/>
    <property type="match status" value="1"/>
</dbReference>
<dbReference type="InterPro" id="IPR036113">
    <property type="entry name" value="Asp/Glu-ADT_sf_sub_c"/>
</dbReference>
<keyword evidence="8" id="KW-1185">Reference proteome</keyword>
<dbReference type="GO" id="GO:0050566">
    <property type="term" value="F:asparaginyl-tRNA synthase (glutamine-hydrolyzing) activity"/>
    <property type="evidence" value="ECO:0007669"/>
    <property type="project" value="RHEA"/>
</dbReference>
<dbReference type="PANTHER" id="PTHR15004">
    <property type="entry name" value="GLUTAMYL-TRNA(GLN) AMIDOTRANSFERASE SUBUNIT C, MITOCHONDRIAL"/>
    <property type="match status" value="1"/>
</dbReference>
<comment type="similarity">
    <text evidence="1 6">Belongs to the GatC family.</text>
</comment>
<sequence>MKIDKKIFLTLADMAKIEVSNSEEKQLIDDLNTAIEFIGTMNKVDTENTEPFSIMSKVNYALREDTVTENYEKKKLLANAPEFSDGFYVVPKTIE</sequence>
<comment type="subunit">
    <text evidence="2 6">Heterotrimer of A, B and C subunits.</text>
</comment>
<comment type="catalytic activity">
    <reaction evidence="4 6">
        <text>L-aspartyl-tRNA(Asn) + L-glutamine + ATP + H2O = L-asparaginyl-tRNA(Asn) + L-glutamate + ADP + phosphate + 2 H(+)</text>
        <dbReference type="Rhea" id="RHEA:14513"/>
        <dbReference type="Rhea" id="RHEA-COMP:9674"/>
        <dbReference type="Rhea" id="RHEA-COMP:9677"/>
        <dbReference type="ChEBI" id="CHEBI:15377"/>
        <dbReference type="ChEBI" id="CHEBI:15378"/>
        <dbReference type="ChEBI" id="CHEBI:29985"/>
        <dbReference type="ChEBI" id="CHEBI:30616"/>
        <dbReference type="ChEBI" id="CHEBI:43474"/>
        <dbReference type="ChEBI" id="CHEBI:58359"/>
        <dbReference type="ChEBI" id="CHEBI:78515"/>
        <dbReference type="ChEBI" id="CHEBI:78516"/>
        <dbReference type="ChEBI" id="CHEBI:456216"/>
    </reaction>
</comment>
<dbReference type="GO" id="GO:0070681">
    <property type="term" value="P:glutaminyl-tRNAGln biosynthesis via transamidation"/>
    <property type="evidence" value="ECO:0007669"/>
    <property type="project" value="TreeGrafter"/>
</dbReference>
<dbReference type="GO" id="GO:0005524">
    <property type="term" value="F:ATP binding"/>
    <property type="evidence" value="ECO:0007669"/>
    <property type="project" value="UniProtKB-KW"/>
</dbReference>
<gene>
    <name evidence="6" type="primary">gatC</name>
    <name evidence="7" type="ORF">HHT355_1677</name>
</gene>
<keyword evidence="6" id="KW-0067">ATP-binding</keyword>
<comment type="function">
    <text evidence="3 6">Allows the formation of correctly charged Asn-tRNA(Asn) or Gln-tRNA(Gln) through the transamidation of misacylated Asp-tRNA(Asn) or Glu-tRNA(Gln) in organisms which lack either or both of asparaginyl-tRNA or glutaminyl-tRNA synthetases. The reaction takes place in the presence of glutamine and ATP through an activated phospho-Asp-tRNA(Asn) or phospho-Glu-tRNA(Gln).</text>
</comment>
<organism evidence="7 8">
    <name type="scientific">Herbinix hemicellulosilytica</name>
    <dbReference type="NCBI Taxonomy" id="1564487"/>
    <lineage>
        <taxon>Bacteria</taxon>
        <taxon>Bacillati</taxon>
        <taxon>Bacillota</taxon>
        <taxon>Clostridia</taxon>
        <taxon>Lachnospirales</taxon>
        <taxon>Lachnospiraceae</taxon>
        <taxon>Herbinix</taxon>
    </lineage>
</organism>
<evidence type="ECO:0000256" key="3">
    <source>
        <dbReference type="ARBA" id="ARBA00024799"/>
    </source>
</evidence>
<dbReference type="SUPFAM" id="SSF141000">
    <property type="entry name" value="Glu-tRNAGln amidotransferase C subunit"/>
    <property type="match status" value="1"/>
</dbReference>
<dbReference type="PANTHER" id="PTHR15004:SF0">
    <property type="entry name" value="GLUTAMYL-TRNA(GLN) AMIDOTRANSFERASE SUBUNIT C, MITOCHONDRIAL"/>
    <property type="match status" value="1"/>
</dbReference>
<evidence type="ECO:0000256" key="2">
    <source>
        <dbReference type="ARBA" id="ARBA00011123"/>
    </source>
</evidence>
<dbReference type="EC" id="6.3.5.-" evidence="6"/>
<dbReference type="Proteomes" id="UP000236497">
    <property type="component" value="Unassembled WGS sequence"/>
</dbReference>
<dbReference type="AlphaFoldDB" id="A0A0H5SH88"/>
<evidence type="ECO:0000256" key="5">
    <source>
        <dbReference type="ARBA" id="ARBA00047913"/>
    </source>
</evidence>
<accession>A0A0H5SH88</accession>
<dbReference type="HAMAP" id="MF_00122">
    <property type="entry name" value="GatC"/>
    <property type="match status" value="1"/>
</dbReference>
<reference evidence="7 8" key="1">
    <citation type="submission" date="2015-06" db="EMBL/GenBank/DDBJ databases">
        <authorList>
            <person name="Wibberg Daniel"/>
        </authorList>
    </citation>
    <scope>NUCLEOTIDE SEQUENCE [LARGE SCALE GENOMIC DNA]</scope>
    <source>
        <strain evidence="7 8">T3/55T</strain>
    </source>
</reference>
<protein>
    <recommendedName>
        <fullName evidence="6">Aspartyl/glutamyl-tRNA(Asn/Gln) amidotransferase subunit C</fullName>
        <shortName evidence="6">Asp/Glu-ADT subunit C</shortName>
        <ecNumber evidence="6">6.3.5.-</ecNumber>
    </recommendedName>
</protein>
<proteinExistence type="inferred from homology"/>
<dbReference type="EMBL" id="CVTD020000017">
    <property type="protein sequence ID" value="CRZ34877.1"/>
    <property type="molecule type" value="Genomic_DNA"/>
</dbReference>
<keyword evidence="6" id="KW-0547">Nucleotide-binding</keyword>
<evidence type="ECO:0000313" key="7">
    <source>
        <dbReference type="EMBL" id="CRZ34877.1"/>
    </source>
</evidence>
<evidence type="ECO:0000256" key="1">
    <source>
        <dbReference type="ARBA" id="ARBA00010757"/>
    </source>
</evidence>
<dbReference type="Gene3D" id="1.10.20.60">
    <property type="entry name" value="Glu-tRNAGln amidotransferase C subunit, N-terminal domain"/>
    <property type="match status" value="1"/>
</dbReference>
<dbReference type="RefSeq" id="WP_103202983.1">
    <property type="nucleotide sequence ID" value="NZ_CVTD020000017.1"/>
</dbReference>
<keyword evidence="6" id="KW-0436">Ligase</keyword>
<evidence type="ECO:0000256" key="4">
    <source>
        <dbReference type="ARBA" id="ARBA00047380"/>
    </source>
</evidence>
<dbReference type="InterPro" id="IPR003837">
    <property type="entry name" value="GatC"/>
</dbReference>
<dbReference type="GO" id="GO:0006412">
    <property type="term" value="P:translation"/>
    <property type="evidence" value="ECO:0007669"/>
    <property type="project" value="UniProtKB-UniRule"/>
</dbReference>
<evidence type="ECO:0000313" key="8">
    <source>
        <dbReference type="Proteomes" id="UP000236497"/>
    </source>
</evidence>
<dbReference type="NCBIfam" id="TIGR00135">
    <property type="entry name" value="gatC"/>
    <property type="match status" value="1"/>
</dbReference>
<dbReference type="OrthoDB" id="9813938at2"/>